<feature type="transmembrane region" description="Helical" evidence="1">
    <location>
        <begin position="242"/>
        <end position="257"/>
    </location>
</feature>
<evidence type="ECO:0000259" key="2">
    <source>
        <dbReference type="Pfam" id="PF14317"/>
    </source>
</evidence>
<feature type="domain" description="YcxB-like C-terminal" evidence="2">
    <location>
        <begin position="286"/>
        <end position="346"/>
    </location>
</feature>
<gene>
    <name evidence="3" type="ORF">IAA52_11260</name>
</gene>
<reference evidence="3" key="2">
    <citation type="journal article" date="2021" name="PeerJ">
        <title>Extensive microbial diversity within the chicken gut microbiome revealed by metagenomics and culture.</title>
        <authorList>
            <person name="Gilroy R."/>
            <person name="Ravi A."/>
            <person name="Getino M."/>
            <person name="Pursley I."/>
            <person name="Horton D.L."/>
            <person name="Alikhan N.F."/>
            <person name="Baker D."/>
            <person name="Gharbi K."/>
            <person name="Hall N."/>
            <person name="Watson M."/>
            <person name="Adriaenssens E.M."/>
            <person name="Foster-Nyarko E."/>
            <person name="Jarju S."/>
            <person name="Secka A."/>
            <person name="Antonio M."/>
            <person name="Oren A."/>
            <person name="Chaudhuri R.R."/>
            <person name="La Ragione R."/>
            <person name="Hildebrand F."/>
            <person name="Pallen M.J."/>
        </authorList>
    </citation>
    <scope>NUCLEOTIDE SEQUENCE</scope>
    <source>
        <strain evidence="3">ChiSjej6B24-2974</strain>
    </source>
</reference>
<comment type="caution">
    <text evidence="3">The sequence shown here is derived from an EMBL/GenBank/DDBJ whole genome shotgun (WGS) entry which is preliminary data.</text>
</comment>
<feature type="transmembrane region" description="Helical" evidence="1">
    <location>
        <begin position="209"/>
        <end position="230"/>
    </location>
</feature>
<evidence type="ECO:0000313" key="4">
    <source>
        <dbReference type="Proteomes" id="UP000824260"/>
    </source>
</evidence>
<feature type="transmembrane region" description="Helical" evidence="1">
    <location>
        <begin position="33"/>
        <end position="50"/>
    </location>
</feature>
<reference evidence="3" key="1">
    <citation type="submission" date="2020-10" db="EMBL/GenBank/DDBJ databases">
        <authorList>
            <person name="Gilroy R."/>
        </authorList>
    </citation>
    <scope>NUCLEOTIDE SEQUENCE</scope>
    <source>
        <strain evidence="3">ChiSjej6B24-2974</strain>
    </source>
</reference>
<dbReference type="AlphaFoldDB" id="A0A9D0ZNU3"/>
<protein>
    <submittedName>
        <fullName evidence="3">YcxB family protein</fullName>
    </submittedName>
</protein>
<dbReference type="Pfam" id="PF14317">
    <property type="entry name" value="YcxB"/>
    <property type="match status" value="1"/>
</dbReference>
<accession>A0A9D0ZNU3</accession>
<name>A0A9D0ZNU3_9FIRM</name>
<dbReference type="InterPro" id="IPR025588">
    <property type="entry name" value="YcxB-like_C"/>
</dbReference>
<evidence type="ECO:0000256" key="1">
    <source>
        <dbReference type="SAM" id="Phobius"/>
    </source>
</evidence>
<organism evidence="3 4">
    <name type="scientific">Candidatus Pullichristensenella stercorigallinarum</name>
    <dbReference type="NCBI Taxonomy" id="2840909"/>
    <lineage>
        <taxon>Bacteria</taxon>
        <taxon>Bacillati</taxon>
        <taxon>Bacillota</taxon>
        <taxon>Clostridia</taxon>
        <taxon>Candidatus Pullichristensenella</taxon>
    </lineage>
</organism>
<evidence type="ECO:0000313" key="3">
    <source>
        <dbReference type="EMBL" id="HIQ83666.1"/>
    </source>
</evidence>
<sequence length="359" mass="41069">MEEKFKARQVWDVPSARALVRAAQMEKGQLKELGLRFVLLSALALATAYGMGRLRVGLLCVALMAAATVYRLLTLEPLAAKRLWAQWQTRCLEMELSFGAEALEARDEYWRCRYGYDSFSRFALCRGRYLLFYRKNRALIFAPESVSGGDARALEAFVREKTGLDVETVRCGGNMDTKFAFRVRYDKAAFRAMYRTSQPHARYFKKARAYYLVVALLCAAALIWMCYAQVRRGLQTSGDRTYIVFVIFLVYAIRGWRNTGSPAAVNALAEKSLKAYGAEEEYDAVFTDEEMRSLRKTSEEAMRYEALTRFVDCEGHYLLYVAPAKMHVLPKDGLVEGELPDFERFLQQKTGLALERYDP</sequence>
<feature type="transmembrane region" description="Helical" evidence="1">
    <location>
        <begin position="56"/>
        <end position="73"/>
    </location>
</feature>
<keyword evidence="1" id="KW-0472">Membrane</keyword>
<proteinExistence type="predicted"/>
<dbReference type="Proteomes" id="UP000824260">
    <property type="component" value="Unassembled WGS sequence"/>
</dbReference>
<keyword evidence="1" id="KW-1133">Transmembrane helix</keyword>
<keyword evidence="1" id="KW-0812">Transmembrane</keyword>
<dbReference type="EMBL" id="DVFZ01000104">
    <property type="protein sequence ID" value="HIQ83666.1"/>
    <property type="molecule type" value="Genomic_DNA"/>
</dbReference>